<dbReference type="RefSeq" id="WP_169525573.1">
    <property type="nucleotide sequence ID" value="NZ_JAAMPU010000093.1"/>
</dbReference>
<protein>
    <submittedName>
        <fullName evidence="7">VWA domain-containing protein</fullName>
    </submittedName>
</protein>
<evidence type="ECO:0000256" key="5">
    <source>
        <dbReference type="SAM" id="Phobius"/>
    </source>
</evidence>
<proteinExistence type="predicted"/>
<evidence type="ECO:0000313" key="8">
    <source>
        <dbReference type="Proteomes" id="UP000712080"/>
    </source>
</evidence>
<evidence type="ECO:0000259" key="6">
    <source>
        <dbReference type="PROSITE" id="PS50234"/>
    </source>
</evidence>
<dbReference type="Gene3D" id="3.40.50.410">
    <property type="entry name" value="von Willebrand factor, type A domain"/>
    <property type="match status" value="1"/>
</dbReference>
<evidence type="ECO:0000313" key="7">
    <source>
        <dbReference type="EMBL" id="NMH26610.1"/>
    </source>
</evidence>
<keyword evidence="2 5" id="KW-0812">Transmembrane</keyword>
<dbReference type="Proteomes" id="UP000712080">
    <property type="component" value="Unassembled WGS sequence"/>
</dbReference>
<dbReference type="Pfam" id="PF00092">
    <property type="entry name" value="VWA"/>
    <property type="match status" value="1"/>
</dbReference>
<evidence type="ECO:0000256" key="4">
    <source>
        <dbReference type="ARBA" id="ARBA00023136"/>
    </source>
</evidence>
<keyword evidence="8" id="KW-1185">Reference proteome</keyword>
<organism evidence="7 8">
    <name type="scientific">Flavobacterium silvaticum</name>
    <dbReference type="NCBI Taxonomy" id="1852020"/>
    <lineage>
        <taxon>Bacteria</taxon>
        <taxon>Pseudomonadati</taxon>
        <taxon>Bacteroidota</taxon>
        <taxon>Flavobacteriia</taxon>
        <taxon>Flavobacteriales</taxon>
        <taxon>Flavobacteriaceae</taxon>
        <taxon>Flavobacterium</taxon>
    </lineage>
</organism>
<name>A0A972JG91_9FLAO</name>
<dbReference type="PROSITE" id="PS50234">
    <property type="entry name" value="VWFA"/>
    <property type="match status" value="1"/>
</dbReference>
<dbReference type="AlphaFoldDB" id="A0A972JG91"/>
<reference evidence="7" key="1">
    <citation type="submission" date="2020-02" db="EMBL/GenBank/DDBJ databases">
        <title>Flavobacterium sp. genome.</title>
        <authorList>
            <person name="Jung H.S."/>
            <person name="Baek J.H."/>
            <person name="Jeon C.O."/>
        </authorList>
    </citation>
    <scope>NUCLEOTIDE SEQUENCE</scope>
    <source>
        <strain evidence="7">SE-s28</strain>
    </source>
</reference>
<accession>A0A972JG91</accession>
<evidence type="ECO:0000256" key="1">
    <source>
        <dbReference type="ARBA" id="ARBA00022475"/>
    </source>
</evidence>
<comment type="caution">
    <text evidence="7">The sequence shown here is derived from an EMBL/GenBank/DDBJ whole genome shotgun (WGS) entry which is preliminary data.</text>
</comment>
<feature type="domain" description="VWFA" evidence="6">
    <location>
        <begin position="91"/>
        <end position="293"/>
    </location>
</feature>
<dbReference type="InterPro" id="IPR002035">
    <property type="entry name" value="VWF_A"/>
</dbReference>
<keyword evidence="4 5" id="KW-0472">Membrane</keyword>
<feature type="transmembrane region" description="Helical" evidence="5">
    <location>
        <begin position="310"/>
        <end position="328"/>
    </location>
</feature>
<dbReference type="InterPro" id="IPR036465">
    <property type="entry name" value="vWFA_dom_sf"/>
</dbReference>
<evidence type="ECO:0000256" key="3">
    <source>
        <dbReference type="ARBA" id="ARBA00022989"/>
    </source>
</evidence>
<dbReference type="EMBL" id="JAAMPU010000093">
    <property type="protein sequence ID" value="NMH26610.1"/>
    <property type="molecule type" value="Genomic_DNA"/>
</dbReference>
<gene>
    <name evidence="7" type="ORF">G6047_01075</name>
</gene>
<evidence type="ECO:0000256" key="2">
    <source>
        <dbReference type="ARBA" id="ARBA00022692"/>
    </source>
</evidence>
<dbReference type="InterPro" id="IPR050768">
    <property type="entry name" value="UPF0353/GerABKA_families"/>
</dbReference>
<dbReference type="PANTHER" id="PTHR22550:SF5">
    <property type="entry name" value="LEUCINE ZIPPER PROTEIN 4"/>
    <property type="match status" value="1"/>
</dbReference>
<keyword evidence="1" id="KW-1003">Cell membrane</keyword>
<dbReference type="SMART" id="SM00327">
    <property type="entry name" value="VWA"/>
    <property type="match status" value="1"/>
</dbReference>
<keyword evidence="3 5" id="KW-1133">Transmembrane helix</keyword>
<dbReference type="SUPFAM" id="SSF53300">
    <property type="entry name" value="vWA-like"/>
    <property type="match status" value="1"/>
</dbReference>
<feature type="transmembrane region" description="Helical" evidence="5">
    <location>
        <begin position="12"/>
        <end position="29"/>
    </location>
</feature>
<sequence length="345" mass="38520">MYELDEKKYLYLLAVIPVLALIFLANLYWKRKKQREFGDLEMVKRLSPEKSTFKSTLKFVVVMLGLASVILGLVNPKIGTKTETVKREGIDIVFAMDVSKSMLAEDVAPSRLEKSKQLVSQLINQLAGDRIGIVAYAGSAFPVLPITTDYAASKMFLQSMNTDIVSSQGTALDEAIRLSASYFDKDDKSTSKMIILVSDGEDHGEGAGEAAEEAKKQGIKIITIGVGTEKGGPIPLKENGRPMGFKRDRNDEVVITKLYPENLKAIAKNSKGYVLGNNTAQVLDYVKKALDNIERTEFESEEFTDYNSQFQWFLGFGLLLLVADVFLLEKKTAWIRKMNLFNEKE</sequence>
<dbReference type="PANTHER" id="PTHR22550">
    <property type="entry name" value="SPORE GERMINATION PROTEIN"/>
    <property type="match status" value="1"/>
</dbReference>
<feature type="transmembrane region" description="Helical" evidence="5">
    <location>
        <begin position="55"/>
        <end position="74"/>
    </location>
</feature>